<dbReference type="EMBL" id="JAEHFX010000006">
    <property type="protein sequence ID" value="MBK0403849.1"/>
    <property type="molecule type" value="Genomic_DNA"/>
</dbReference>
<comment type="caution">
    <text evidence="1">The sequence shown here is derived from an EMBL/GenBank/DDBJ whole genome shotgun (WGS) entry which is preliminary data.</text>
</comment>
<name>A0ABS1C391_9BACT</name>
<dbReference type="RefSeq" id="WP_200506601.1">
    <property type="nucleotide sequence ID" value="NZ_JAEHFX010000006.1"/>
</dbReference>
<gene>
    <name evidence="1" type="ORF">I5M27_12690</name>
</gene>
<evidence type="ECO:0000313" key="1">
    <source>
        <dbReference type="EMBL" id="MBK0403849.1"/>
    </source>
</evidence>
<keyword evidence="2" id="KW-1185">Reference proteome</keyword>
<dbReference type="Proteomes" id="UP000644147">
    <property type="component" value="Unassembled WGS sequence"/>
</dbReference>
<proteinExistence type="predicted"/>
<sequence length="139" mass="16958">MLLKTYRFFISDKMHRPYKEVFNRPADFRISYRIYTQEEDGRYPLPFQGIRWNFWYDHPEHKKGQLFMIYPEFEDENEQPITDLNLPINRQGFAKMWILNDDYINYHKGKMKNGTIGYFMEGNRKVGECEVIELLNLKS</sequence>
<evidence type="ECO:0000313" key="2">
    <source>
        <dbReference type="Proteomes" id="UP000644147"/>
    </source>
</evidence>
<organism evidence="1 2">
    <name type="scientific">Adhaeribacter terrigena</name>
    <dbReference type="NCBI Taxonomy" id="2793070"/>
    <lineage>
        <taxon>Bacteria</taxon>
        <taxon>Pseudomonadati</taxon>
        <taxon>Bacteroidota</taxon>
        <taxon>Cytophagia</taxon>
        <taxon>Cytophagales</taxon>
        <taxon>Hymenobacteraceae</taxon>
        <taxon>Adhaeribacter</taxon>
    </lineage>
</organism>
<reference evidence="1 2" key="1">
    <citation type="submission" date="2020-12" db="EMBL/GenBank/DDBJ databases">
        <title>Bacterial novel species Adhaeribacter sp. BT258 isolated from soil.</title>
        <authorList>
            <person name="Jung H.-Y."/>
        </authorList>
    </citation>
    <scope>NUCLEOTIDE SEQUENCE [LARGE SCALE GENOMIC DNA]</scope>
    <source>
        <strain evidence="1 2">BT258</strain>
    </source>
</reference>
<accession>A0ABS1C391</accession>
<protein>
    <submittedName>
        <fullName evidence="1">Uncharacterized protein</fullName>
    </submittedName>
</protein>